<evidence type="ECO:0000256" key="7">
    <source>
        <dbReference type="SAM" id="Phobius"/>
    </source>
</evidence>
<evidence type="ECO:0000313" key="10">
    <source>
        <dbReference type="Proteomes" id="UP000030392"/>
    </source>
</evidence>
<accession>A0A0A2C7X3</accession>
<sequence length="426" mass="47465">MKKISQVLNWLSSLKIAILLLLVIAVSCAAGTLIPQQESNQFYYDNFNKNPFLGIINANILLLFQFDHVYTSFWFLFLLIWLGLALSVCSFRRQLPILKSALNWIDYKSPRQIEKLSVAQTIVTNNCSKSLEKIKLNLKKQGWNVKETDGRIAARQGVIGRLGPILIHLGMILLMIGATYGSLNGKTIEKFLAPGRSIDLLNNSEEKGLTIELQKFQIERDPQGRAEQYKSLVNIIEPNGNNQSKEISVNYPLRYKGLTLYQADWSLAAITIEIDSSPKLQIPIEPISELGEQVWGTIIPTNKDGKNQILLTVDSELGPVSIYDNDGTLLTKLSINKAEKVKGALIKIINIIPSSGLLLKHDPGVPLVYLSFAIILIGGSLSIISTKKIWVLHENEKSMIYIGGLSNRNLSGLSKELPNLISFLEN</sequence>
<keyword evidence="6" id="KW-0793">Thylakoid</keyword>
<evidence type="ECO:0000256" key="2">
    <source>
        <dbReference type="ARBA" id="ARBA00022692"/>
    </source>
</evidence>
<dbReference type="GO" id="GO:0017004">
    <property type="term" value="P:cytochrome complex assembly"/>
    <property type="evidence" value="ECO:0007669"/>
    <property type="project" value="UniProtKB-UniRule"/>
</dbReference>
<proteinExistence type="inferred from homology"/>
<dbReference type="PANTHER" id="PTHR31566">
    <property type="entry name" value="CYTOCHROME C BIOGENESIS PROTEIN CCS1, CHLOROPLASTIC"/>
    <property type="match status" value="1"/>
</dbReference>
<comment type="similarity">
    <text evidence="6">Belongs to the Ccs1/CcsB family.</text>
</comment>
<protein>
    <recommendedName>
        <fullName evidence="6">Cytochrome c biogenesis protein CcsB</fullName>
    </recommendedName>
</protein>
<evidence type="ECO:0000313" key="9">
    <source>
        <dbReference type="EMBL" id="KGG20975.1"/>
    </source>
</evidence>
<dbReference type="Proteomes" id="UP000030392">
    <property type="component" value="Unassembled WGS sequence"/>
</dbReference>
<dbReference type="InterPro" id="IPR023494">
    <property type="entry name" value="Cyt_c_bgen_Ccs1/CcsB/ResB"/>
</dbReference>
<feature type="transmembrane region" description="Helical" evidence="7">
    <location>
        <begin position="165"/>
        <end position="183"/>
    </location>
</feature>
<comment type="subcellular location">
    <subcellularLocation>
        <location evidence="6">Cellular thylakoid membrane</location>
        <topology evidence="6">Multi-pass membrane protein</topology>
    </subcellularLocation>
    <subcellularLocation>
        <location evidence="1">Membrane</location>
        <topology evidence="1">Multi-pass membrane protein</topology>
    </subcellularLocation>
</comment>
<dbReference type="EMBL" id="JNAX01000010">
    <property type="protein sequence ID" value="KGG20975.1"/>
    <property type="molecule type" value="Genomic_DNA"/>
</dbReference>
<evidence type="ECO:0000256" key="3">
    <source>
        <dbReference type="ARBA" id="ARBA00022748"/>
    </source>
</evidence>
<dbReference type="InterPro" id="IPR007816">
    <property type="entry name" value="ResB-like_domain"/>
</dbReference>
<reference evidence="10" key="1">
    <citation type="journal article" date="2014" name="Sci. Data">
        <title>Genomes of diverse isolates of the marine cyanobacterium Prochlorococcus.</title>
        <authorList>
            <person name="Biller S."/>
            <person name="Berube P."/>
            <person name="Thompson J."/>
            <person name="Kelly L."/>
            <person name="Roggensack S."/>
            <person name="Awad L."/>
            <person name="Roache-Johnson K."/>
            <person name="Ding H."/>
            <person name="Giovannoni S.J."/>
            <person name="Moore L.R."/>
            <person name="Chisholm S.W."/>
        </authorList>
    </citation>
    <scope>NUCLEOTIDE SEQUENCE [LARGE SCALE GENOMIC DNA]</scope>
    <source>
        <strain evidence="10">PAC1</strain>
    </source>
</reference>
<evidence type="ECO:0000256" key="1">
    <source>
        <dbReference type="ARBA" id="ARBA00004141"/>
    </source>
</evidence>
<evidence type="ECO:0000256" key="5">
    <source>
        <dbReference type="ARBA" id="ARBA00023136"/>
    </source>
</evidence>
<keyword evidence="5 6" id="KW-0472">Membrane</keyword>
<feature type="transmembrane region" description="Helical" evidence="7">
    <location>
        <begin position="367"/>
        <end position="384"/>
    </location>
</feature>
<evidence type="ECO:0000256" key="6">
    <source>
        <dbReference type="HAMAP-Rule" id="MF_01392"/>
    </source>
</evidence>
<dbReference type="PROSITE" id="PS51257">
    <property type="entry name" value="PROKAR_LIPOPROTEIN"/>
    <property type="match status" value="1"/>
</dbReference>
<comment type="function">
    <text evidence="6">Required during biogenesis of c-type cytochromes (cytochrome c6 and cytochrome f) at the step of heme attachment.</text>
</comment>
<feature type="domain" description="ResB-like" evidence="8">
    <location>
        <begin position="318"/>
        <end position="417"/>
    </location>
</feature>
<dbReference type="AlphaFoldDB" id="A0A0A2C7X3"/>
<comment type="caution">
    <text evidence="9">The sequence shown here is derived from an EMBL/GenBank/DDBJ whole genome shotgun (WGS) entry which is preliminary data.</text>
</comment>
<keyword evidence="4 6" id="KW-1133">Transmembrane helix</keyword>
<feature type="transmembrane region" description="Helical" evidence="7">
    <location>
        <begin position="72"/>
        <end position="91"/>
    </location>
</feature>
<dbReference type="HAMAP" id="MF_01392">
    <property type="entry name" value="CytC_Ccs1"/>
    <property type="match status" value="1"/>
</dbReference>
<evidence type="ECO:0000259" key="8">
    <source>
        <dbReference type="Pfam" id="PF05140"/>
    </source>
</evidence>
<dbReference type="RefSeq" id="WP_036905562.1">
    <property type="nucleotide sequence ID" value="NZ_CP138967.1"/>
</dbReference>
<comment type="subunit">
    <text evidence="6">May interact with CcsA.</text>
</comment>
<keyword evidence="3 6" id="KW-0201">Cytochrome c-type biogenesis</keyword>
<gene>
    <name evidence="6" type="primary">ccsB</name>
    <name evidence="6" type="synonym">ccs1</name>
    <name evidence="9" type="ORF">EV03_0913</name>
</gene>
<dbReference type="PANTHER" id="PTHR31566:SF0">
    <property type="entry name" value="CYTOCHROME C BIOGENESIS PROTEIN CCS1, CHLOROPLASTIC"/>
    <property type="match status" value="1"/>
</dbReference>
<keyword evidence="2 6" id="KW-0812">Transmembrane</keyword>
<name>A0A0A2C7X3_PROMR</name>
<dbReference type="GO" id="GO:0031676">
    <property type="term" value="C:plasma membrane-derived thylakoid membrane"/>
    <property type="evidence" value="ECO:0007669"/>
    <property type="project" value="UniProtKB-SubCell"/>
</dbReference>
<organism evidence="9 10">
    <name type="scientific">Prochlorococcus marinus str. PAC1</name>
    <dbReference type="NCBI Taxonomy" id="59924"/>
    <lineage>
        <taxon>Bacteria</taxon>
        <taxon>Bacillati</taxon>
        <taxon>Cyanobacteriota</taxon>
        <taxon>Cyanophyceae</taxon>
        <taxon>Synechococcales</taxon>
        <taxon>Prochlorococcaceae</taxon>
        <taxon>Prochlorococcus</taxon>
    </lineage>
</organism>
<dbReference type="Pfam" id="PF05140">
    <property type="entry name" value="ResB"/>
    <property type="match status" value="2"/>
</dbReference>
<feature type="domain" description="ResB-like" evidence="8">
    <location>
        <begin position="14"/>
        <end position="274"/>
    </location>
</feature>
<evidence type="ECO:0000256" key="4">
    <source>
        <dbReference type="ARBA" id="ARBA00022989"/>
    </source>
</evidence>